<reference evidence="3" key="1">
    <citation type="submission" date="2022-11" db="UniProtKB">
        <authorList>
            <consortium name="WormBaseParasite"/>
        </authorList>
    </citation>
    <scope>IDENTIFICATION</scope>
</reference>
<dbReference type="Proteomes" id="UP000887561">
    <property type="component" value="Unplaced"/>
</dbReference>
<accession>A0A915N5W3</accession>
<dbReference type="Pfam" id="PF10545">
    <property type="entry name" value="MADF_DNA_bdg"/>
    <property type="match status" value="1"/>
</dbReference>
<keyword evidence="2" id="KW-1185">Reference proteome</keyword>
<evidence type="ECO:0000313" key="3">
    <source>
        <dbReference type="WBParaSite" id="scaffold8621_cov165.g13229"/>
    </source>
</evidence>
<dbReference type="WBParaSite" id="scaffold8621_cov165.g13229">
    <property type="protein sequence ID" value="scaffold8621_cov165.g13229"/>
    <property type="gene ID" value="scaffold8621_cov165.g13229"/>
</dbReference>
<organism evidence="2 3">
    <name type="scientific">Meloidogyne javanica</name>
    <name type="common">Root-knot nematode worm</name>
    <dbReference type="NCBI Taxonomy" id="6303"/>
    <lineage>
        <taxon>Eukaryota</taxon>
        <taxon>Metazoa</taxon>
        <taxon>Ecdysozoa</taxon>
        <taxon>Nematoda</taxon>
        <taxon>Chromadorea</taxon>
        <taxon>Rhabditida</taxon>
        <taxon>Tylenchina</taxon>
        <taxon>Tylenchomorpha</taxon>
        <taxon>Tylenchoidea</taxon>
        <taxon>Meloidogynidae</taxon>
        <taxon>Meloidogyninae</taxon>
        <taxon>Meloidogyne</taxon>
        <taxon>Meloidogyne incognita group</taxon>
    </lineage>
</organism>
<sequence length="178" mass="20886">MSTKIDMNLFIEMVQHNELIWRKGHGDHKDKNKNDKIWLMIAEQCGFDVMMKMKIFTQKLPSKRRRLSDTDKDDAVDNCIVELAKNVMSIELKSKRGVSPEEQLIICLRFFATGMHYRALEYSFRRSKSTISLIIKRGSKAIWSLHEKYVKLPSSNEEWKTTANGFEKRWNMPLCIGL</sequence>
<proteinExistence type="predicted"/>
<feature type="domain" description="MADF" evidence="1">
    <location>
        <begin position="10"/>
        <end position="52"/>
    </location>
</feature>
<dbReference type="InterPro" id="IPR006578">
    <property type="entry name" value="MADF-dom"/>
</dbReference>
<evidence type="ECO:0000313" key="2">
    <source>
        <dbReference type="Proteomes" id="UP000887561"/>
    </source>
</evidence>
<protein>
    <submittedName>
        <fullName evidence="3">MADF domain-containing protein</fullName>
    </submittedName>
</protein>
<name>A0A915N5W3_MELJA</name>
<dbReference type="AlphaFoldDB" id="A0A915N5W3"/>
<evidence type="ECO:0000259" key="1">
    <source>
        <dbReference type="Pfam" id="PF10545"/>
    </source>
</evidence>